<keyword evidence="1" id="KW-1133">Transmembrane helix</keyword>
<organism evidence="2 3">
    <name type="scientific">Reyranella soli</name>
    <dbReference type="NCBI Taxonomy" id="1230389"/>
    <lineage>
        <taxon>Bacteria</taxon>
        <taxon>Pseudomonadati</taxon>
        <taxon>Pseudomonadota</taxon>
        <taxon>Alphaproteobacteria</taxon>
        <taxon>Hyphomicrobiales</taxon>
        <taxon>Reyranellaceae</taxon>
        <taxon>Reyranella</taxon>
    </lineage>
</organism>
<accession>A0A512NSI6</accession>
<dbReference type="EMBL" id="BKAJ01000271">
    <property type="protein sequence ID" value="GEP61907.1"/>
    <property type="molecule type" value="Genomic_DNA"/>
</dbReference>
<feature type="transmembrane region" description="Helical" evidence="1">
    <location>
        <begin position="49"/>
        <end position="72"/>
    </location>
</feature>
<sequence>MLGPRLAIAASIAGITALCWLYLFAEAADMRAMGDMTMAMPPKGAVDLVLLLVMWWIMMIGMMLPSAAPMILTFATVNARRRARAQPWVPTALFAAGYVLAWGGFSIAATLAQWGLESVALVSPMAMAVTSARLGGMLFLAAGLYQLTPLKRACLIACRSPFDFVVNRWRDGAAGALRMGAEHGLTCLGCCWILMALLFVGGAMNLLWVALLAVVVLIEKLFPFGDWMGRIGGLLLMGWGVWLLVAG</sequence>
<protein>
    <submittedName>
        <fullName evidence="2">Metal-binding protein</fullName>
    </submittedName>
</protein>
<name>A0A512NSI6_9HYPH</name>
<keyword evidence="1" id="KW-0812">Transmembrane</keyword>
<keyword evidence="1" id="KW-0472">Membrane</keyword>
<reference evidence="2 3" key="1">
    <citation type="submission" date="2019-07" db="EMBL/GenBank/DDBJ databases">
        <title>Whole genome shotgun sequence of Reyranella soli NBRC 108950.</title>
        <authorList>
            <person name="Hosoyama A."/>
            <person name="Uohara A."/>
            <person name="Ohji S."/>
            <person name="Ichikawa N."/>
        </authorList>
    </citation>
    <scope>NUCLEOTIDE SEQUENCE [LARGE SCALE GENOMIC DNA]</scope>
    <source>
        <strain evidence="2 3">NBRC 108950</strain>
    </source>
</reference>
<dbReference type="OrthoDB" id="164118at2"/>
<comment type="caution">
    <text evidence="2">The sequence shown here is derived from an EMBL/GenBank/DDBJ whole genome shotgun (WGS) entry which is preliminary data.</text>
</comment>
<dbReference type="Pfam" id="PF09948">
    <property type="entry name" value="PpoB2"/>
    <property type="match status" value="1"/>
</dbReference>
<dbReference type="AlphaFoldDB" id="A0A512NSI6"/>
<gene>
    <name evidence="2" type="ORF">RSO01_90730</name>
</gene>
<feature type="transmembrane region" description="Helical" evidence="1">
    <location>
        <begin position="122"/>
        <end position="145"/>
    </location>
</feature>
<proteinExistence type="predicted"/>
<dbReference type="RefSeq" id="WP_147157188.1">
    <property type="nucleotide sequence ID" value="NZ_BKAJ01000271.1"/>
</dbReference>
<feature type="transmembrane region" description="Helical" evidence="1">
    <location>
        <begin position="93"/>
        <end position="116"/>
    </location>
</feature>
<evidence type="ECO:0000313" key="3">
    <source>
        <dbReference type="Proteomes" id="UP000321058"/>
    </source>
</evidence>
<evidence type="ECO:0000313" key="2">
    <source>
        <dbReference type="EMBL" id="GEP61907.1"/>
    </source>
</evidence>
<dbReference type="Proteomes" id="UP000321058">
    <property type="component" value="Unassembled WGS sequence"/>
</dbReference>
<feature type="transmembrane region" description="Helical" evidence="1">
    <location>
        <begin position="227"/>
        <end position="245"/>
    </location>
</feature>
<evidence type="ECO:0000256" key="1">
    <source>
        <dbReference type="SAM" id="Phobius"/>
    </source>
</evidence>
<keyword evidence="3" id="KW-1185">Reference proteome</keyword>
<dbReference type="InterPro" id="IPR018688">
    <property type="entry name" value="PpoB2-like"/>
</dbReference>
<feature type="transmembrane region" description="Helical" evidence="1">
    <location>
        <begin position="187"/>
        <end position="215"/>
    </location>
</feature>